<feature type="compositionally biased region" description="Low complexity" evidence="3">
    <location>
        <begin position="58"/>
        <end position="97"/>
    </location>
</feature>
<dbReference type="Pfam" id="PF02113">
    <property type="entry name" value="Peptidase_S13"/>
    <property type="match status" value="2"/>
</dbReference>
<dbReference type="EC" id="3.4.16.4" evidence="5"/>
<proteinExistence type="inferred from homology"/>
<comment type="similarity">
    <text evidence="1">Belongs to the peptidase S13 family.</text>
</comment>
<dbReference type="SUPFAM" id="SSF56601">
    <property type="entry name" value="beta-lactamase/transpeptidase-like"/>
    <property type="match status" value="1"/>
</dbReference>
<evidence type="ECO:0000256" key="3">
    <source>
        <dbReference type="SAM" id="MobiDB-lite"/>
    </source>
</evidence>
<evidence type="ECO:0000313" key="6">
    <source>
        <dbReference type="Proteomes" id="UP001370299"/>
    </source>
</evidence>
<keyword evidence="4" id="KW-1133">Transmembrane helix</keyword>
<dbReference type="PANTHER" id="PTHR30023:SF0">
    <property type="entry name" value="PENICILLIN-SENSITIVE CARBOXYPEPTIDASE A"/>
    <property type="match status" value="1"/>
</dbReference>
<sequence length="502" mass="49841">MSEQQPTPPSVPERLRAAVAAARASAVRRPVPWIAGGLAALLVVGSGGAVAVAAAMTPDTRTSAAPPTTSSATSTPSRSTAATKRPTSTPTPTPDARAVPKDPAGPSALRTCSIAGAASASGLGAFEGYVMDAKTGEVLFSKNGDTAAQTGSVMKTLTTATALAVLGGDHRIPTTVTQESGGTIALVGHGDATLSAGNGTVYPGAPTLAQLAQQVKAKVGDAAVTTIVTDDTYWSDADAWDPTWPVSERTIGYQPKVTALMVDGDRANPAAATSPRSEDPVGRAGAAFRTALANAGVAGAANAQIVKRATTSTDTIATVSSQPVSTLVGQMIPNSDNTLAEMLARVSSKESGSNGSAASLTSVYQSALGSYGVDPAGIVIKDGSGESAANAVSPNFVAHLMVQVAAGAKGLGTLANALPVSGQSGTLASRFTGANAVARGKVHAKTGWIDSANTLGGYIDAADGSRLTFAFYAIGSSRAAALPALDAVTAATYSCGSKLTDS</sequence>
<dbReference type="Gene3D" id="3.40.710.10">
    <property type="entry name" value="DD-peptidase/beta-lactamase superfamily"/>
    <property type="match status" value="2"/>
</dbReference>
<comment type="caution">
    <text evidence="5">The sequence shown here is derived from an EMBL/GenBank/DDBJ whole genome shotgun (WGS) entry which is preliminary data.</text>
</comment>
<protein>
    <submittedName>
        <fullName evidence="5">D-alanyl-D-alanine carboxypeptidase/D-alanyl-D-alanine-endopeptidase</fullName>
        <ecNumber evidence="5">3.4.16.4</ecNumber>
    </submittedName>
</protein>
<dbReference type="PANTHER" id="PTHR30023">
    <property type="entry name" value="D-ALANYL-D-ALANINE CARBOXYPEPTIDASE"/>
    <property type="match status" value="1"/>
</dbReference>
<evidence type="ECO:0000256" key="1">
    <source>
        <dbReference type="ARBA" id="ARBA00006096"/>
    </source>
</evidence>
<dbReference type="EMBL" id="JBBLYY010000072">
    <property type="protein sequence ID" value="MEK0172724.1"/>
    <property type="molecule type" value="Genomic_DNA"/>
</dbReference>
<evidence type="ECO:0000256" key="4">
    <source>
        <dbReference type="SAM" id="Phobius"/>
    </source>
</evidence>
<accession>A0ABU8YDU9</accession>
<organism evidence="5 6">
    <name type="scientific">Curtobacterium citreum</name>
    <dbReference type="NCBI Taxonomy" id="2036"/>
    <lineage>
        <taxon>Bacteria</taxon>
        <taxon>Bacillati</taxon>
        <taxon>Actinomycetota</taxon>
        <taxon>Actinomycetes</taxon>
        <taxon>Micrococcales</taxon>
        <taxon>Microbacteriaceae</taxon>
        <taxon>Curtobacterium</taxon>
    </lineage>
</organism>
<evidence type="ECO:0000313" key="5">
    <source>
        <dbReference type="EMBL" id="MEK0172724.1"/>
    </source>
</evidence>
<dbReference type="InterPro" id="IPR012338">
    <property type="entry name" value="Beta-lactam/transpept-like"/>
</dbReference>
<keyword evidence="4" id="KW-0472">Membrane</keyword>
<dbReference type="InterPro" id="IPR000667">
    <property type="entry name" value="Peptidase_S13"/>
</dbReference>
<keyword evidence="6" id="KW-1185">Reference proteome</keyword>
<keyword evidence="5" id="KW-0121">Carboxypeptidase</keyword>
<dbReference type="RefSeq" id="WP_340196290.1">
    <property type="nucleotide sequence ID" value="NZ_JBBKAP010000023.1"/>
</dbReference>
<reference evidence="5 6" key="1">
    <citation type="submission" date="2024-03" db="EMBL/GenBank/DDBJ databases">
        <title>Whole genomes of four grape xylem sap localized bacterial endophytes.</title>
        <authorList>
            <person name="Kumar G."/>
            <person name="Savka M.A."/>
        </authorList>
    </citation>
    <scope>NUCLEOTIDE SEQUENCE [LARGE SCALE GENOMIC DNA]</scope>
    <source>
        <strain evidence="5 6">RIT_GXS8</strain>
    </source>
</reference>
<gene>
    <name evidence="5" type="primary">dacB</name>
    <name evidence="5" type="ORF">WMN62_14705</name>
</gene>
<feature type="region of interest" description="Disordered" evidence="3">
    <location>
        <begin position="58"/>
        <end position="107"/>
    </location>
</feature>
<dbReference type="PRINTS" id="PR00922">
    <property type="entry name" value="DADACBPTASE3"/>
</dbReference>
<evidence type="ECO:0000256" key="2">
    <source>
        <dbReference type="ARBA" id="ARBA00022801"/>
    </source>
</evidence>
<dbReference type="GO" id="GO:0009002">
    <property type="term" value="F:serine-type D-Ala-D-Ala carboxypeptidase activity"/>
    <property type="evidence" value="ECO:0007669"/>
    <property type="project" value="UniProtKB-EC"/>
</dbReference>
<keyword evidence="5" id="KW-0645">Protease</keyword>
<dbReference type="Proteomes" id="UP001370299">
    <property type="component" value="Unassembled WGS sequence"/>
</dbReference>
<keyword evidence="2 5" id="KW-0378">Hydrolase</keyword>
<keyword evidence="4" id="KW-0812">Transmembrane</keyword>
<dbReference type="NCBIfam" id="TIGR00666">
    <property type="entry name" value="PBP4"/>
    <property type="match status" value="1"/>
</dbReference>
<feature type="transmembrane region" description="Helical" evidence="4">
    <location>
        <begin position="33"/>
        <end position="56"/>
    </location>
</feature>
<name>A0ABU8YDU9_9MICO</name>